<accession>A0A2T4TZR0</accession>
<protein>
    <recommendedName>
        <fullName evidence="1">Polymerase nucleotidyl transferase domain-containing protein</fullName>
    </recommendedName>
</protein>
<reference evidence="2 3" key="1">
    <citation type="submission" date="2017-09" db="EMBL/GenBank/DDBJ databases">
        <title>Bloom of a denitrifying methanotroph, Candidatus Methylomirabilis limnetica, in a deep stratified lake.</title>
        <authorList>
            <person name="Graf J.S."/>
            <person name="Marchant H.K."/>
            <person name="Tienken D."/>
            <person name="Hach P.F."/>
            <person name="Brand A."/>
            <person name="Schubert C.J."/>
            <person name="Kuypers M.M."/>
            <person name="Milucka J."/>
        </authorList>
    </citation>
    <scope>NUCLEOTIDE SEQUENCE [LARGE SCALE GENOMIC DNA]</scope>
    <source>
        <strain evidence="2 3">Zug</strain>
    </source>
</reference>
<evidence type="ECO:0000259" key="1">
    <source>
        <dbReference type="Pfam" id="PF01909"/>
    </source>
</evidence>
<proteinExistence type="predicted"/>
<name>A0A2T4TZR0_9BACT</name>
<dbReference type="GO" id="GO:0016779">
    <property type="term" value="F:nucleotidyltransferase activity"/>
    <property type="evidence" value="ECO:0007669"/>
    <property type="project" value="InterPro"/>
</dbReference>
<dbReference type="Pfam" id="PF01909">
    <property type="entry name" value="NTP_transf_2"/>
    <property type="match status" value="1"/>
</dbReference>
<dbReference type="EMBL" id="NVQC01000013">
    <property type="protein sequence ID" value="PTL36606.1"/>
    <property type="molecule type" value="Genomic_DNA"/>
</dbReference>
<evidence type="ECO:0000313" key="3">
    <source>
        <dbReference type="Proteomes" id="UP000241436"/>
    </source>
</evidence>
<dbReference type="PANTHER" id="PTHR33933">
    <property type="entry name" value="NUCLEOTIDYLTRANSFERASE"/>
    <property type="match status" value="1"/>
</dbReference>
<sequence length="121" mass="13458">MRAEAKRGVCRDAQEQLFSREGIDMNPQPQLRKILIEHRERLHKILGGDLDSVVLYGSQARGDATEASDVDVLCIMKKTFDYGDMILRTGESNRVIWIPASAGMTNSRKAAGNEPPVDSSR</sequence>
<keyword evidence="3" id="KW-1185">Reference proteome</keyword>
<reference evidence="3" key="2">
    <citation type="journal article" date="2018" name="Environ. Microbiol.">
        <title>Bloom of a denitrifying methanotroph, 'Candidatus Methylomirabilis limnetica', in a deep stratified lake.</title>
        <authorList>
            <person name="Graf J.S."/>
            <person name="Mayr M.J."/>
            <person name="Marchant H.K."/>
            <person name="Tienken D."/>
            <person name="Hach P.F."/>
            <person name="Brand A."/>
            <person name="Schubert C.J."/>
            <person name="Kuypers M.M."/>
            <person name="Milucka J."/>
        </authorList>
    </citation>
    <scope>NUCLEOTIDE SEQUENCE [LARGE SCALE GENOMIC DNA]</scope>
    <source>
        <strain evidence="3">Zug</strain>
    </source>
</reference>
<evidence type="ECO:0000313" key="2">
    <source>
        <dbReference type="EMBL" id="PTL36606.1"/>
    </source>
</evidence>
<dbReference type="Proteomes" id="UP000241436">
    <property type="component" value="Unassembled WGS sequence"/>
</dbReference>
<gene>
    <name evidence="2" type="ORF">CLG94_02675</name>
</gene>
<dbReference type="InterPro" id="IPR043519">
    <property type="entry name" value="NT_sf"/>
</dbReference>
<dbReference type="PANTHER" id="PTHR33933:SF1">
    <property type="entry name" value="PROTEIN ADENYLYLTRANSFERASE MNTA-RELATED"/>
    <property type="match status" value="1"/>
</dbReference>
<feature type="domain" description="Polymerase nucleotidyl transferase" evidence="1">
    <location>
        <begin position="37"/>
        <end position="81"/>
    </location>
</feature>
<dbReference type="SUPFAM" id="SSF81301">
    <property type="entry name" value="Nucleotidyltransferase"/>
    <property type="match status" value="1"/>
</dbReference>
<organism evidence="2 3">
    <name type="scientific">Candidatus Methylomirabilis limnetica</name>
    <dbReference type="NCBI Taxonomy" id="2033718"/>
    <lineage>
        <taxon>Bacteria</taxon>
        <taxon>Candidatus Methylomirabilota</taxon>
        <taxon>Candidatus Methylomirabilia</taxon>
        <taxon>Candidatus Methylomirabilales</taxon>
        <taxon>Candidatus Methylomirabilaceae</taxon>
        <taxon>Candidatus Methylomirabilis</taxon>
    </lineage>
</organism>
<dbReference type="InterPro" id="IPR002934">
    <property type="entry name" value="Polymerase_NTP_transf_dom"/>
</dbReference>
<dbReference type="AlphaFoldDB" id="A0A2T4TZR0"/>
<dbReference type="CDD" id="cd05403">
    <property type="entry name" value="NT_KNTase_like"/>
    <property type="match status" value="1"/>
</dbReference>
<dbReference type="InterPro" id="IPR052548">
    <property type="entry name" value="Type_VII_TA_antitoxin"/>
</dbReference>
<comment type="caution">
    <text evidence="2">The sequence shown here is derived from an EMBL/GenBank/DDBJ whole genome shotgun (WGS) entry which is preliminary data.</text>
</comment>
<dbReference type="Gene3D" id="3.30.460.10">
    <property type="entry name" value="Beta Polymerase, domain 2"/>
    <property type="match status" value="1"/>
</dbReference>